<proteinExistence type="predicted"/>
<sequence length="197" mass="22010">MLGVMIDDRLNGLAHLHYIRGKVARILNRLTIARGRRGLSGKVLKVLYKRALERLVTYAAPAWWAGTVRQIDLLNKIQRQVLLAISGAFRTTSTAALQVICGLEPTHLVCEMQAAVFHIKHHSPYVSLFGEIYTGPQLETYRETWIHPSSIAKVQWDKDFPPSQFSIFTDGSKTDGRVGAAFHVIEGSKQSRLSVSS</sequence>
<keyword evidence="2" id="KW-1185">Reference proteome</keyword>
<dbReference type="OrthoDB" id="6515318at2759"/>
<organism evidence="1 2">
    <name type="scientific">Araneus ventricosus</name>
    <name type="common">Orbweaver spider</name>
    <name type="synonym">Epeira ventricosa</name>
    <dbReference type="NCBI Taxonomy" id="182803"/>
    <lineage>
        <taxon>Eukaryota</taxon>
        <taxon>Metazoa</taxon>
        <taxon>Ecdysozoa</taxon>
        <taxon>Arthropoda</taxon>
        <taxon>Chelicerata</taxon>
        <taxon>Arachnida</taxon>
        <taxon>Araneae</taxon>
        <taxon>Araneomorphae</taxon>
        <taxon>Entelegynae</taxon>
        <taxon>Araneoidea</taxon>
        <taxon>Araneidae</taxon>
        <taxon>Araneus</taxon>
    </lineage>
</organism>
<protein>
    <recommendedName>
        <fullName evidence="3">RNase H type-1 domain-containing protein</fullName>
    </recommendedName>
</protein>
<gene>
    <name evidence="1" type="ORF">AVEN_135625_1</name>
</gene>
<comment type="caution">
    <text evidence="1">The sequence shown here is derived from an EMBL/GenBank/DDBJ whole genome shotgun (WGS) entry which is preliminary data.</text>
</comment>
<accession>A0A4Y2J413</accession>
<dbReference type="AlphaFoldDB" id="A0A4Y2J413"/>
<evidence type="ECO:0008006" key="3">
    <source>
        <dbReference type="Google" id="ProtNLM"/>
    </source>
</evidence>
<reference evidence="1 2" key="1">
    <citation type="journal article" date="2019" name="Sci. Rep.">
        <title>Orb-weaving spider Araneus ventricosus genome elucidates the spidroin gene catalogue.</title>
        <authorList>
            <person name="Kono N."/>
            <person name="Nakamura H."/>
            <person name="Ohtoshi R."/>
            <person name="Moran D.A.P."/>
            <person name="Shinohara A."/>
            <person name="Yoshida Y."/>
            <person name="Fujiwara M."/>
            <person name="Mori M."/>
            <person name="Tomita M."/>
            <person name="Arakawa K."/>
        </authorList>
    </citation>
    <scope>NUCLEOTIDE SEQUENCE [LARGE SCALE GENOMIC DNA]</scope>
</reference>
<dbReference type="EMBL" id="BGPR01003174">
    <property type="protein sequence ID" value="GBM84634.1"/>
    <property type="molecule type" value="Genomic_DNA"/>
</dbReference>
<dbReference type="Proteomes" id="UP000499080">
    <property type="component" value="Unassembled WGS sequence"/>
</dbReference>
<evidence type="ECO:0000313" key="1">
    <source>
        <dbReference type="EMBL" id="GBM84634.1"/>
    </source>
</evidence>
<name>A0A4Y2J413_ARAVE</name>
<evidence type="ECO:0000313" key="2">
    <source>
        <dbReference type="Proteomes" id="UP000499080"/>
    </source>
</evidence>